<evidence type="ECO:0000259" key="2">
    <source>
        <dbReference type="Pfam" id="PF16220"/>
    </source>
</evidence>
<proteinExistence type="predicted"/>
<gene>
    <name evidence="3" type="ORF">ACIPEN_06180</name>
</gene>
<dbReference type="InterPro" id="IPR032623">
    <property type="entry name" value="FecR_N"/>
</dbReference>
<dbReference type="EMBL" id="JBIUZV010000003">
    <property type="protein sequence ID" value="MFJ3045397.1"/>
    <property type="molecule type" value="Genomic_DNA"/>
</dbReference>
<accession>A0ABW8EXX8</accession>
<dbReference type="PANTHER" id="PTHR30273:SF2">
    <property type="entry name" value="PROTEIN FECR"/>
    <property type="match status" value="1"/>
</dbReference>
<dbReference type="PANTHER" id="PTHR30273">
    <property type="entry name" value="PERIPLASMIC SIGNAL SENSOR AND SIGMA FACTOR ACTIVATOR FECR-RELATED"/>
    <property type="match status" value="1"/>
</dbReference>
<evidence type="ECO:0000313" key="4">
    <source>
        <dbReference type="Proteomes" id="UP001617427"/>
    </source>
</evidence>
<name>A0ABW8EXX8_9BURK</name>
<dbReference type="RefSeq" id="WP_402698969.1">
    <property type="nucleotide sequence ID" value="NZ_JBIUZV010000003.1"/>
</dbReference>
<evidence type="ECO:0000313" key="3">
    <source>
        <dbReference type="EMBL" id="MFJ3045397.1"/>
    </source>
</evidence>
<sequence length="316" mass="34314">MKTDEQIVEQAIEWMLQLEQDDLPATERAAFERWKAADPRHSTAYANLTQSVRQFDVPRKVGAAPAILRNTLQQKSKRRKTLKRIAALAGLTVGAGALLDQFTPVSGLTADLHTSTGERRRTILADGSVVTLNARSSADHLILPSLRQIRLFAGEIQVQVAAQGALPFSIDTAHGSVSLPAGTLMLRYQELRTDIVALQAAPSLTTRNGARAELASGQRTWFDQDSIASPHQINGGENSWVDGYYTASDTPLAEVVAALRPYRKGILRLDPAVAQLRISGTFPLDDTDRVLSALASALPIAVTRVSPYWVSISSRA</sequence>
<feature type="domain" description="FecR protein" evidence="1">
    <location>
        <begin position="111"/>
        <end position="197"/>
    </location>
</feature>
<dbReference type="PIRSF" id="PIRSF018266">
    <property type="entry name" value="FecR"/>
    <property type="match status" value="1"/>
</dbReference>
<feature type="domain" description="FecR N-terminal" evidence="2">
    <location>
        <begin position="9"/>
        <end position="48"/>
    </location>
</feature>
<dbReference type="InterPro" id="IPR012373">
    <property type="entry name" value="Ferrdict_sens_TM"/>
</dbReference>
<dbReference type="InterPro" id="IPR006860">
    <property type="entry name" value="FecR"/>
</dbReference>
<protein>
    <submittedName>
        <fullName evidence="3">FecR domain-containing protein</fullName>
    </submittedName>
</protein>
<dbReference type="Proteomes" id="UP001617427">
    <property type="component" value="Unassembled WGS sequence"/>
</dbReference>
<keyword evidence="4" id="KW-1185">Reference proteome</keyword>
<reference evidence="3 4" key="1">
    <citation type="submission" date="2024-10" db="EMBL/GenBank/DDBJ databases">
        <title>The Natural Products Discovery Center: Release of the First 8490 Sequenced Strains for Exploring Actinobacteria Biosynthetic Diversity.</title>
        <authorList>
            <person name="Kalkreuter E."/>
            <person name="Kautsar S.A."/>
            <person name="Yang D."/>
            <person name="Bader C.D."/>
            <person name="Teijaro C.N."/>
            <person name="Fluegel L."/>
            <person name="Davis C.M."/>
            <person name="Simpson J.R."/>
            <person name="Lauterbach L."/>
            <person name="Steele A.D."/>
            <person name="Gui C."/>
            <person name="Meng S."/>
            <person name="Li G."/>
            <person name="Viehrig K."/>
            <person name="Ye F."/>
            <person name="Su P."/>
            <person name="Kiefer A.F."/>
            <person name="Nichols A."/>
            <person name="Cepeda A.J."/>
            <person name="Yan W."/>
            <person name="Fan B."/>
            <person name="Jiang Y."/>
            <person name="Adhikari A."/>
            <person name="Zheng C.-J."/>
            <person name="Schuster L."/>
            <person name="Cowan T.M."/>
            <person name="Smanski M.J."/>
            <person name="Chevrette M.G."/>
            <person name="De Carvalho L.P.S."/>
            <person name="Shen B."/>
        </authorList>
    </citation>
    <scope>NUCLEOTIDE SEQUENCE [LARGE SCALE GENOMIC DNA]</scope>
    <source>
        <strain evidence="3 4">NPDC087045</strain>
    </source>
</reference>
<dbReference type="Pfam" id="PF04773">
    <property type="entry name" value="FecR"/>
    <property type="match status" value="1"/>
</dbReference>
<dbReference type="Pfam" id="PF16220">
    <property type="entry name" value="DUF4880"/>
    <property type="match status" value="1"/>
</dbReference>
<comment type="caution">
    <text evidence="3">The sequence shown here is derived from an EMBL/GenBank/DDBJ whole genome shotgun (WGS) entry which is preliminary data.</text>
</comment>
<organism evidence="3 4">
    <name type="scientific">Herbaspirillum chlorophenolicum</name>
    <dbReference type="NCBI Taxonomy" id="211589"/>
    <lineage>
        <taxon>Bacteria</taxon>
        <taxon>Pseudomonadati</taxon>
        <taxon>Pseudomonadota</taxon>
        <taxon>Betaproteobacteria</taxon>
        <taxon>Burkholderiales</taxon>
        <taxon>Oxalobacteraceae</taxon>
        <taxon>Herbaspirillum</taxon>
    </lineage>
</organism>
<dbReference type="Gene3D" id="2.60.120.1440">
    <property type="match status" value="1"/>
</dbReference>
<evidence type="ECO:0000259" key="1">
    <source>
        <dbReference type="Pfam" id="PF04773"/>
    </source>
</evidence>